<sequence length="737" mass="80971">MDAETGSISGGCPFTGHGETRDLLGRTNRDWWPDALQLDILTQHGLQADPMPDFDYAEAFNTIDYKALKQDITDLMTDSQEWWPADYGHYGPFFIRMAWHAAGTYRTGDGRGGSSSGQQRFAPLNSWPDNGNLDKARRLLWPIKQKYGKNISWADLFILTGNVAIESMGGPVFGFGGGRADVFEPETVYWGTEELWVDQGVETRIIPDEGKALENPLAAIQMGLIYVNPEGPGGNPDPLQSARDMRETFARMAMNDEETVALTAGGHAFGKAHGAKPADTFGGAPEGEALALQGFGWLNDEEEIAKGNITTSGIEGAWTPNPTQWGGDYFRLLFKYDYELVESPAGAKQWQPVNPDEEDMAPDARDPSLKVPTMMTTADMALKMDPDYRKISERFRDDQAALDDAFARAWFKLCHRDMGPKVRYMGPEVPEETLIWQDPVPAGSQPSDSAVSDFKSKVLDSGLTVAELVKVAWASASTYRNSDHRGGANGARIRLAPMKDWEANEPETLSRVLSKLDEIRGDLSMADAIVLAGAAAIEKAAKDGGHSIKVDVTTGRGDATDEHTDAESFEPLEPFADGFRNYLRTKAQVKTEDMLVDKAHLLGLSIPEMTALVGGMRALGAVNAHPTHGDSIGVFTDRPGTLSNDFFVNLLSMDTKWEVVDESGDEEFVGKDRKTGEERYRATRTDLVFGSNSQLRAIAEVFAENGGEAKFLDTFVTAWTKVMDADRFDLRCAKYHG</sequence>
<comment type="catalytic activity">
    <reaction evidence="7 8 9">
        <text>2 H2O2 = O2 + 2 H2O</text>
        <dbReference type="Rhea" id="RHEA:20309"/>
        <dbReference type="ChEBI" id="CHEBI:15377"/>
        <dbReference type="ChEBI" id="CHEBI:15379"/>
        <dbReference type="ChEBI" id="CHEBI:16240"/>
        <dbReference type="EC" id="1.11.1.21"/>
    </reaction>
</comment>
<comment type="PTM">
    <text evidence="8">Formation of the three residue Trp-Tyr-Met cross-link is important for the catalase, but not the peroxidase activity of the enzyme.</text>
</comment>
<feature type="region of interest" description="Disordered" evidence="10">
    <location>
        <begin position="347"/>
        <end position="369"/>
    </location>
</feature>
<feature type="active site" description="Proton acceptor" evidence="8">
    <location>
        <position position="100"/>
    </location>
</feature>
<feature type="cross-link" description="Tryptophyl-tyrosyl-methioninium (Tyr-Met) (with Trp-99)" evidence="8">
    <location>
        <begin position="226"/>
        <end position="252"/>
    </location>
</feature>
<keyword evidence="6 8" id="KW-0376">Hydrogen peroxide</keyword>
<protein>
    <recommendedName>
        <fullName evidence="8 9">Catalase-peroxidase</fullName>
        <shortName evidence="8">CP</shortName>
        <ecNumber evidence="8 9">1.11.1.21</ecNumber>
    </recommendedName>
    <alternativeName>
        <fullName evidence="8">Peroxidase/catalase</fullName>
    </alternativeName>
</protein>
<dbReference type="PRINTS" id="PR00460">
    <property type="entry name" value="BPEROXIDASE"/>
</dbReference>
<dbReference type="RefSeq" id="WP_120048257.1">
    <property type="nucleotide sequence ID" value="NZ_RAHX01000001.1"/>
</dbReference>
<keyword evidence="2 8" id="KW-0349">Heme</keyword>
<evidence type="ECO:0000256" key="4">
    <source>
        <dbReference type="ARBA" id="ARBA00023002"/>
    </source>
</evidence>
<dbReference type="FunFam" id="1.10.520.10:FF:000002">
    <property type="entry name" value="Catalase-peroxidase"/>
    <property type="match status" value="1"/>
</dbReference>
<dbReference type="Pfam" id="PF00141">
    <property type="entry name" value="peroxidase"/>
    <property type="match status" value="2"/>
</dbReference>
<dbReference type="PROSITE" id="PS00436">
    <property type="entry name" value="PEROXIDASE_2"/>
    <property type="match status" value="1"/>
</dbReference>
<dbReference type="EC" id="1.11.1.21" evidence="8 9"/>
<gene>
    <name evidence="8 12" type="primary">katG</name>
    <name evidence="12" type="ORF">D6201_07665</name>
</gene>
<dbReference type="InterPro" id="IPR002016">
    <property type="entry name" value="Haem_peroxidase"/>
</dbReference>
<dbReference type="NCBIfam" id="NF011635">
    <property type="entry name" value="PRK15061.1"/>
    <property type="match status" value="1"/>
</dbReference>
<evidence type="ECO:0000259" key="11">
    <source>
        <dbReference type="PROSITE" id="PS50873"/>
    </source>
</evidence>
<dbReference type="Proteomes" id="UP000285232">
    <property type="component" value="Unassembled WGS sequence"/>
</dbReference>
<evidence type="ECO:0000256" key="10">
    <source>
        <dbReference type="SAM" id="MobiDB-lite"/>
    </source>
</evidence>
<dbReference type="GO" id="GO:0005829">
    <property type="term" value="C:cytosol"/>
    <property type="evidence" value="ECO:0007669"/>
    <property type="project" value="TreeGrafter"/>
</dbReference>
<comment type="caution">
    <text evidence="8">Lacks conserved residue(s) required for the propagation of feature annotation.</text>
</comment>
<dbReference type="InterPro" id="IPR010255">
    <property type="entry name" value="Haem_peroxidase_sf"/>
</dbReference>
<dbReference type="PRINTS" id="PR00458">
    <property type="entry name" value="PEROXIDASE"/>
</dbReference>
<dbReference type="GO" id="GO:0020037">
    <property type="term" value="F:heme binding"/>
    <property type="evidence" value="ECO:0007669"/>
    <property type="project" value="InterPro"/>
</dbReference>
<evidence type="ECO:0000313" key="12">
    <source>
        <dbReference type="EMBL" id="RJY09250.1"/>
    </source>
</evidence>
<dbReference type="PROSITE" id="PS50873">
    <property type="entry name" value="PEROXIDASE_4"/>
    <property type="match status" value="2"/>
</dbReference>
<dbReference type="SUPFAM" id="SSF48113">
    <property type="entry name" value="Heme-dependent peroxidases"/>
    <property type="match status" value="2"/>
</dbReference>
<dbReference type="Gene3D" id="1.10.520.10">
    <property type="match status" value="2"/>
</dbReference>
<name>A0A419RTZ2_9SPHN</name>
<evidence type="ECO:0000313" key="13">
    <source>
        <dbReference type="Proteomes" id="UP000285232"/>
    </source>
</evidence>
<dbReference type="PANTHER" id="PTHR30555">
    <property type="entry name" value="HYDROPEROXIDASE I, BIFUNCTIONAL CATALASE-PEROXIDASE"/>
    <property type="match status" value="1"/>
</dbReference>
<comment type="subunit">
    <text evidence="8">Homodimer or homotetramer.</text>
</comment>
<evidence type="ECO:0000256" key="2">
    <source>
        <dbReference type="ARBA" id="ARBA00022617"/>
    </source>
</evidence>
<organism evidence="12 13">
    <name type="scientific">Aurantiacibacter aquimixticola</name>
    <dbReference type="NCBI Taxonomy" id="1958945"/>
    <lineage>
        <taxon>Bacteria</taxon>
        <taxon>Pseudomonadati</taxon>
        <taxon>Pseudomonadota</taxon>
        <taxon>Alphaproteobacteria</taxon>
        <taxon>Sphingomonadales</taxon>
        <taxon>Erythrobacteraceae</taxon>
        <taxon>Aurantiacibacter</taxon>
    </lineage>
</organism>
<feature type="domain" description="Plant heme peroxidase family profile" evidence="11">
    <location>
        <begin position="521"/>
        <end position="737"/>
    </location>
</feature>
<keyword evidence="1 8" id="KW-0575">Peroxidase</keyword>
<comment type="similarity">
    <text evidence="8 9">Belongs to the peroxidase family. Peroxidase/catalase subfamily.</text>
</comment>
<dbReference type="GO" id="GO:0046872">
    <property type="term" value="F:metal ion binding"/>
    <property type="evidence" value="ECO:0007669"/>
    <property type="project" value="UniProtKB-KW"/>
</dbReference>
<feature type="domain" description="Plant heme peroxidase family profile" evidence="11">
    <location>
        <begin position="133"/>
        <end position="413"/>
    </location>
</feature>
<feature type="site" description="Transition state stabilizer" evidence="8">
    <location>
        <position position="96"/>
    </location>
</feature>
<dbReference type="GO" id="GO:0004096">
    <property type="term" value="F:catalase activity"/>
    <property type="evidence" value="ECO:0007669"/>
    <property type="project" value="UniProtKB-UniRule"/>
</dbReference>
<dbReference type="InterPro" id="IPR000763">
    <property type="entry name" value="Catalase_peroxidase"/>
</dbReference>
<dbReference type="InterPro" id="IPR019794">
    <property type="entry name" value="Peroxidases_AS"/>
</dbReference>
<evidence type="ECO:0000256" key="3">
    <source>
        <dbReference type="ARBA" id="ARBA00022723"/>
    </source>
</evidence>
<dbReference type="Gene3D" id="1.10.420.10">
    <property type="entry name" value="Peroxidase, domain 2"/>
    <property type="match status" value="2"/>
</dbReference>
<dbReference type="EMBL" id="RAHX01000001">
    <property type="protein sequence ID" value="RJY09250.1"/>
    <property type="molecule type" value="Genomic_DNA"/>
</dbReference>
<evidence type="ECO:0000256" key="5">
    <source>
        <dbReference type="ARBA" id="ARBA00023004"/>
    </source>
</evidence>
<comment type="cofactor">
    <cofactor evidence="8">
        <name>heme b</name>
        <dbReference type="ChEBI" id="CHEBI:60344"/>
    </cofactor>
    <text evidence="8">Binds 1 heme b (iron(II)-protoporphyrin IX) group per dimer.</text>
</comment>
<evidence type="ECO:0000256" key="1">
    <source>
        <dbReference type="ARBA" id="ARBA00022559"/>
    </source>
</evidence>
<evidence type="ECO:0000256" key="7">
    <source>
        <dbReference type="ARBA" id="ARBA00049145"/>
    </source>
</evidence>
<evidence type="ECO:0000256" key="6">
    <source>
        <dbReference type="ARBA" id="ARBA00023324"/>
    </source>
</evidence>
<dbReference type="HAMAP" id="MF_01961">
    <property type="entry name" value="Catal_peroxid"/>
    <property type="match status" value="1"/>
</dbReference>
<keyword evidence="13" id="KW-1185">Reference proteome</keyword>
<comment type="caution">
    <text evidence="12">The sequence shown here is derived from an EMBL/GenBank/DDBJ whole genome shotgun (WGS) entry which is preliminary data.</text>
</comment>
<comment type="catalytic activity">
    <reaction evidence="8 9">
        <text>H2O2 + AH2 = A + 2 H2O</text>
        <dbReference type="Rhea" id="RHEA:30275"/>
        <dbReference type="ChEBI" id="CHEBI:13193"/>
        <dbReference type="ChEBI" id="CHEBI:15377"/>
        <dbReference type="ChEBI" id="CHEBI:16240"/>
        <dbReference type="ChEBI" id="CHEBI:17499"/>
        <dbReference type="EC" id="1.11.1.21"/>
    </reaction>
</comment>
<dbReference type="OrthoDB" id="9759743at2"/>
<dbReference type="PANTHER" id="PTHR30555:SF0">
    <property type="entry name" value="CATALASE-PEROXIDASE"/>
    <property type="match status" value="1"/>
</dbReference>
<reference evidence="12 13" key="1">
    <citation type="journal article" date="2017" name="Int. J. Syst. Evol. Microbiol.">
        <title>Erythrobacter aquimixticola sp. nov., isolated from the junction between the ocean and a freshwater spring.</title>
        <authorList>
            <person name="Park S."/>
            <person name="Jung Y.T."/>
            <person name="Choi S.J."/>
            <person name="Yoon J.H."/>
        </authorList>
    </citation>
    <scope>NUCLEOTIDE SEQUENCE [LARGE SCALE GENOMIC DNA]</scope>
    <source>
        <strain evidence="12 13">JSSK-14</strain>
    </source>
</reference>
<feature type="binding site" description="axial binding residue" evidence="8">
    <location>
        <position position="267"/>
    </location>
    <ligand>
        <name>heme b</name>
        <dbReference type="ChEBI" id="CHEBI:60344"/>
    </ligand>
    <ligandPart>
        <name>Fe</name>
        <dbReference type="ChEBI" id="CHEBI:18248"/>
    </ligandPart>
</feature>
<proteinExistence type="inferred from homology"/>
<evidence type="ECO:0000256" key="8">
    <source>
        <dbReference type="HAMAP-Rule" id="MF_01961"/>
    </source>
</evidence>
<keyword evidence="5 8" id="KW-0408">Iron</keyword>
<keyword evidence="4 8" id="KW-0560">Oxidoreductase</keyword>
<keyword evidence="3 8" id="KW-0479">Metal-binding</keyword>
<comment type="function">
    <text evidence="8">Bifunctional enzyme with both catalase and broad-spectrum peroxidase activity.</text>
</comment>
<dbReference type="AlphaFoldDB" id="A0A419RTZ2"/>
<evidence type="ECO:0000256" key="9">
    <source>
        <dbReference type="RuleBase" id="RU003451"/>
    </source>
</evidence>
<dbReference type="GO" id="GO:0070301">
    <property type="term" value="P:cellular response to hydrogen peroxide"/>
    <property type="evidence" value="ECO:0007669"/>
    <property type="project" value="TreeGrafter"/>
</dbReference>
<feature type="region of interest" description="Disordered" evidence="10">
    <location>
        <begin position="108"/>
        <end position="127"/>
    </location>
</feature>
<dbReference type="NCBIfam" id="TIGR00198">
    <property type="entry name" value="cat_per_HPI"/>
    <property type="match status" value="1"/>
</dbReference>
<dbReference type="GO" id="GO:0042744">
    <property type="term" value="P:hydrogen peroxide catabolic process"/>
    <property type="evidence" value="ECO:0007669"/>
    <property type="project" value="UniProtKB-KW"/>
</dbReference>
<accession>A0A419RTZ2</accession>